<feature type="region of interest" description="Disordered" evidence="2">
    <location>
        <begin position="1"/>
        <end position="25"/>
    </location>
</feature>
<dbReference type="Proteomes" id="UP000215127">
    <property type="component" value="Chromosome 2"/>
</dbReference>
<sequence>MASRKRKAESMSPEAKQQHGAAAFKVNSSDEMTVKDFAMQLQAEVIALERKHANLIATHKQRIADKDKTISRYQNINRNYQTDLESFEQERNEAREALTSGLARAQEEKNRLEEALKRKSASGNMWEERWRTQNKRYKRLHEKYGERVYEKNDLQREYEQVSKLMTAVNNMQAIPKAQELSMVVMRLLQAVSFIPNMDRLGDGLEEVFDMCEVIQKSRSMGDADVEAEQDAK</sequence>
<evidence type="ECO:0000313" key="4">
    <source>
        <dbReference type="Proteomes" id="UP000215127"/>
    </source>
</evidence>
<reference evidence="3 4" key="1">
    <citation type="submission" date="2016-06" db="EMBL/GenBank/DDBJ databases">
        <authorList>
            <person name="Kjaerup R.B."/>
            <person name="Dalgaard T.S."/>
            <person name="Juul-Madsen H.R."/>
        </authorList>
    </citation>
    <scope>NUCLEOTIDE SEQUENCE [LARGE SCALE GENOMIC DNA]</scope>
</reference>
<keyword evidence="1" id="KW-0175">Coiled coil</keyword>
<protein>
    <submittedName>
        <fullName evidence="3">Uncharacterized protein</fullName>
    </submittedName>
</protein>
<accession>A0A1X7RK98</accession>
<proteinExistence type="predicted"/>
<dbReference type="EMBL" id="LT853693">
    <property type="protein sequence ID" value="SMQ47832.1"/>
    <property type="molecule type" value="Genomic_DNA"/>
</dbReference>
<dbReference type="AlphaFoldDB" id="A0A1X7RK98"/>
<evidence type="ECO:0000256" key="1">
    <source>
        <dbReference type="SAM" id="Coils"/>
    </source>
</evidence>
<keyword evidence="4" id="KW-1185">Reference proteome</keyword>
<name>A0A1X7RK98_ZYMT9</name>
<evidence type="ECO:0000313" key="3">
    <source>
        <dbReference type="EMBL" id="SMQ47832.1"/>
    </source>
</evidence>
<evidence type="ECO:0000256" key="2">
    <source>
        <dbReference type="SAM" id="MobiDB-lite"/>
    </source>
</evidence>
<feature type="coiled-coil region" evidence="1">
    <location>
        <begin position="38"/>
        <end position="122"/>
    </location>
</feature>
<gene>
    <name evidence="3" type="ORF">ZT3D7_G2980</name>
</gene>
<organism evidence="3 4">
    <name type="scientific">Zymoseptoria tritici (strain ST99CH_3D7)</name>
    <dbReference type="NCBI Taxonomy" id="1276538"/>
    <lineage>
        <taxon>Eukaryota</taxon>
        <taxon>Fungi</taxon>
        <taxon>Dikarya</taxon>
        <taxon>Ascomycota</taxon>
        <taxon>Pezizomycotina</taxon>
        <taxon>Dothideomycetes</taxon>
        <taxon>Dothideomycetidae</taxon>
        <taxon>Mycosphaerellales</taxon>
        <taxon>Mycosphaerellaceae</taxon>
        <taxon>Zymoseptoria</taxon>
    </lineage>
</organism>